<keyword evidence="2 4" id="KW-0547">Nucleotide-binding</keyword>
<dbReference type="PROSITE" id="PS00867">
    <property type="entry name" value="CPSASE_2"/>
    <property type="match status" value="1"/>
</dbReference>
<dbReference type="RefSeq" id="WP_040266897.1">
    <property type="nucleotide sequence ID" value="NZ_CP050855.1"/>
</dbReference>
<evidence type="ECO:0000313" key="7">
    <source>
        <dbReference type="Proteomes" id="UP000042738"/>
    </source>
</evidence>
<evidence type="ECO:0000256" key="4">
    <source>
        <dbReference type="PROSITE-ProRule" id="PRU00409"/>
    </source>
</evidence>
<dbReference type="PANTHER" id="PTHR43585:SF2">
    <property type="entry name" value="ATP-GRASP ENZYME FSQD"/>
    <property type="match status" value="1"/>
</dbReference>
<organism evidence="6 7">
    <name type="scientific">Serratia symbiotica</name>
    <dbReference type="NCBI Taxonomy" id="138074"/>
    <lineage>
        <taxon>Bacteria</taxon>
        <taxon>Pseudomonadati</taxon>
        <taxon>Pseudomonadota</taxon>
        <taxon>Gammaproteobacteria</taxon>
        <taxon>Enterobacterales</taxon>
        <taxon>Yersiniaceae</taxon>
        <taxon>Serratia</taxon>
    </lineage>
</organism>
<name>A0A068Z562_9GAMM</name>
<dbReference type="EMBL" id="CP050855">
    <property type="protein sequence ID" value="QLH63580.1"/>
    <property type="molecule type" value="Genomic_DNA"/>
</dbReference>
<dbReference type="GO" id="GO:0046872">
    <property type="term" value="F:metal ion binding"/>
    <property type="evidence" value="ECO:0007669"/>
    <property type="project" value="InterPro"/>
</dbReference>
<accession>A0A068Z562</accession>
<keyword evidence="1" id="KW-0436">Ligase</keyword>
<dbReference type="GO" id="GO:0005524">
    <property type="term" value="F:ATP binding"/>
    <property type="evidence" value="ECO:0007669"/>
    <property type="project" value="UniProtKB-UniRule"/>
</dbReference>
<dbReference type="InterPro" id="IPR005479">
    <property type="entry name" value="CPAse_ATP-bd"/>
</dbReference>
<dbReference type="Proteomes" id="UP000042738">
    <property type="component" value="Chromosome"/>
</dbReference>
<evidence type="ECO:0000259" key="5">
    <source>
        <dbReference type="PROSITE" id="PS50975"/>
    </source>
</evidence>
<dbReference type="STRING" id="138074.SYMBAF_90158"/>
<dbReference type="InterPro" id="IPR052032">
    <property type="entry name" value="ATP-dep_AA_Ligase"/>
</dbReference>
<dbReference type="InterPro" id="IPR011761">
    <property type="entry name" value="ATP-grasp"/>
</dbReference>
<proteinExistence type="predicted"/>
<evidence type="ECO:0000256" key="3">
    <source>
        <dbReference type="ARBA" id="ARBA00022840"/>
    </source>
</evidence>
<keyword evidence="3 4" id="KW-0067">ATP-binding</keyword>
<feature type="domain" description="ATP-grasp" evidence="5">
    <location>
        <begin position="117"/>
        <end position="316"/>
    </location>
</feature>
<dbReference type="InterPro" id="IPR013815">
    <property type="entry name" value="ATP_grasp_subdomain_1"/>
</dbReference>
<evidence type="ECO:0000256" key="2">
    <source>
        <dbReference type="ARBA" id="ARBA00022741"/>
    </source>
</evidence>
<dbReference type="AlphaFoldDB" id="A0A068Z562"/>
<dbReference type="Pfam" id="PF13535">
    <property type="entry name" value="ATP-grasp_4"/>
    <property type="match status" value="1"/>
</dbReference>
<dbReference type="Gene3D" id="3.30.470.20">
    <property type="entry name" value="ATP-grasp fold, B domain"/>
    <property type="match status" value="1"/>
</dbReference>
<evidence type="ECO:0000256" key="1">
    <source>
        <dbReference type="ARBA" id="ARBA00022598"/>
    </source>
</evidence>
<dbReference type="PROSITE" id="PS50975">
    <property type="entry name" value="ATP_GRASP"/>
    <property type="match status" value="1"/>
</dbReference>
<reference evidence="6 7" key="1">
    <citation type="journal article" date="2014" name="Genome Announc.">
        <title>Whole-Genome Sequence of Serratia symbiotica Strain CWBI-2.3T, a Free-Living Symbiont of the Black Bean Aphid Aphis fabae.</title>
        <authorList>
            <person name="Foray V."/>
            <person name="Grigorescu A.S."/>
            <person name="Sabri A."/>
            <person name="Haubruge E."/>
            <person name="Lognay G."/>
            <person name="Francis F."/>
            <person name="Fauconnier M.L."/>
            <person name="Hance T."/>
            <person name="Thonart P."/>
        </authorList>
    </citation>
    <scope>NUCLEOTIDE SEQUENCE [LARGE SCALE GENOMIC DNA]</scope>
    <source>
        <strain evidence="6">CWBI-2.3</strain>
    </source>
</reference>
<evidence type="ECO:0000313" key="6">
    <source>
        <dbReference type="EMBL" id="QLH63580.1"/>
    </source>
</evidence>
<dbReference type="Gene3D" id="3.30.1490.20">
    <property type="entry name" value="ATP-grasp fold, A domain"/>
    <property type="match status" value="1"/>
</dbReference>
<dbReference type="GeneID" id="93737293"/>
<dbReference type="PANTHER" id="PTHR43585">
    <property type="entry name" value="FUMIPYRROLE BIOSYNTHESIS PROTEIN C"/>
    <property type="match status" value="1"/>
</dbReference>
<dbReference type="SUPFAM" id="SSF56059">
    <property type="entry name" value="Glutathione synthetase ATP-binding domain-like"/>
    <property type="match status" value="1"/>
</dbReference>
<dbReference type="GO" id="GO:0016874">
    <property type="term" value="F:ligase activity"/>
    <property type="evidence" value="ECO:0007669"/>
    <property type="project" value="UniProtKB-KW"/>
</dbReference>
<sequence length="413" mass="45850">MSVIAVLESNLAGNGTLVIQAAKLKGYKTLFVCGNKAEYANTVINPIDFADEVAVVDSYDIAKLLAFFQSYPDTVDAVMAFDDFRMIQAALINQFLNLPYAPAVEALLTVRFKHLLREKLNNTAYAIDFTRLAGDSTAHQALLKYPCVIKPVDESGSIGVKVCHSKSESDEAIDYILSLPKYNGRGFTVSKDILVEEFITGEEYSAELVWDCENEDWRLLGVTQKFVTPPPFCVEKAHIFPYADGSEFSEQVSLHANRILKHIGLRNTFLHMEFKFSDGRFDVIEINPRLGGDMIIELMKNAKGYDAAGLMLEANINQPLSIENTGVQGDASAIVYITDSRCGHITDITVESDGDIFSRINIFSLPKTLKGLRSSEDRLGYVILNKDRYQQIELRVNALLDGNGFNITQSALS</sequence>
<protein>
    <submittedName>
        <fullName evidence="6">ATP-grasp domain-containing protein</fullName>
    </submittedName>
</protein>
<dbReference type="Gene3D" id="3.40.50.20">
    <property type="match status" value="1"/>
</dbReference>
<gene>
    <name evidence="6" type="ORF">SYMBAF_12400</name>
</gene>